<evidence type="ECO:0000313" key="3">
    <source>
        <dbReference type="Proteomes" id="UP001530293"/>
    </source>
</evidence>
<dbReference type="InterPro" id="IPR010765">
    <property type="entry name" value="DUF1350"/>
</dbReference>
<comment type="caution">
    <text evidence="2">The sequence shown here is derived from an EMBL/GenBank/DDBJ whole genome shotgun (WGS) entry which is preliminary data.</text>
</comment>
<sequence>MIPFLFILPCASSFASFVTGPSPSMILSSSSSLRRRNHNNDNSLCASLYNTIPNCNSISLLRPLYLGADDNDGSTNDQNNNDSAGDIIGGKLVTSLARLDKEWKLARQSGSGKKIGDWIILNLMDKDRKINDDGDDDTTTSTPEIVYLLEPSSGSTPSCIIFFLGGAVLGQFPHIAYSTFCQKLATKLNAAIVAIPYEVGLDHFSIAQQAVKRMKNALIECEDSRGYPAMLPKYAIGHSLGAKLHSIGIAATGIGDELSGVGFVAYNNFGFAETITMARSFLKELQQPQQNQMQATPFDALFDLAGMAVSAVGLEFTPSPADMDTILRSKLDDEVLKKLRLFRFEDDDLDSTNRFIGCFDDKEVMPPSVSNLPGTHLTVSNVLACILGLDDLPDEARDMASQVTGGFQNASFGNEGALETLVDEISDWMLGAGPNDRRVPKKQISGVKDAEVVEE</sequence>
<dbReference type="PANTHER" id="PTHR34127">
    <property type="entry name" value="OS04G0405600 PROTEIN"/>
    <property type="match status" value="1"/>
</dbReference>
<gene>
    <name evidence="2" type="ORF">ACHAWU_009919</name>
</gene>
<reference evidence="2 3" key="1">
    <citation type="submission" date="2024-10" db="EMBL/GenBank/DDBJ databases">
        <title>Updated reference genomes for cyclostephanoid diatoms.</title>
        <authorList>
            <person name="Roberts W.R."/>
            <person name="Alverson A.J."/>
        </authorList>
    </citation>
    <scope>NUCLEOTIDE SEQUENCE [LARGE SCALE GENOMIC DNA]</scope>
    <source>
        <strain evidence="2 3">AJA232-27</strain>
    </source>
</reference>
<accession>A0ABD3M7M1</accession>
<protein>
    <submittedName>
        <fullName evidence="2">Uncharacterized protein</fullName>
    </submittedName>
</protein>
<feature type="chain" id="PRO_5044875693" evidence="1">
    <location>
        <begin position="16"/>
        <end position="455"/>
    </location>
</feature>
<evidence type="ECO:0000313" key="2">
    <source>
        <dbReference type="EMBL" id="KAL3756525.1"/>
    </source>
</evidence>
<evidence type="ECO:0000256" key="1">
    <source>
        <dbReference type="SAM" id="SignalP"/>
    </source>
</evidence>
<keyword evidence="3" id="KW-1185">Reference proteome</keyword>
<dbReference type="Proteomes" id="UP001530293">
    <property type="component" value="Unassembled WGS sequence"/>
</dbReference>
<name>A0ABD3M7M1_9STRA</name>
<dbReference type="AlphaFoldDB" id="A0ABD3M7M1"/>
<dbReference type="PANTHER" id="PTHR34127:SF1">
    <property type="entry name" value="OS04G0405600 PROTEIN"/>
    <property type="match status" value="1"/>
</dbReference>
<feature type="signal peptide" evidence="1">
    <location>
        <begin position="1"/>
        <end position="15"/>
    </location>
</feature>
<organism evidence="2 3">
    <name type="scientific">Discostella pseudostelligera</name>
    <dbReference type="NCBI Taxonomy" id="259834"/>
    <lineage>
        <taxon>Eukaryota</taxon>
        <taxon>Sar</taxon>
        <taxon>Stramenopiles</taxon>
        <taxon>Ochrophyta</taxon>
        <taxon>Bacillariophyta</taxon>
        <taxon>Coscinodiscophyceae</taxon>
        <taxon>Thalassiosirophycidae</taxon>
        <taxon>Stephanodiscales</taxon>
        <taxon>Stephanodiscaceae</taxon>
        <taxon>Discostella</taxon>
    </lineage>
</organism>
<keyword evidence="1" id="KW-0732">Signal</keyword>
<dbReference type="Pfam" id="PF07082">
    <property type="entry name" value="DUF1350"/>
    <property type="match status" value="1"/>
</dbReference>
<proteinExistence type="predicted"/>
<dbReference type="EMBL" id="JALLBG020000303">
    <property type="protein sequence ID" value="KAL3756525.1"/>
    <property type="molecule type" value="Genomic_DNA"/>
</dbReference>